<dbReference type="EMBL" id="FNKJ01000003">
    <property type="protein sequence ID" value="SDR37061.1"/>
    <property type="molecule type" value="Genomic_DNA"/>
</dbReference>
<evidence type="ECO:0000313" key="1">
    <source>
        <dbReference type="EMBL" id="SDR37061.1"/>
    </source>
</evidence>
<dbReference type="NCBIfam" id="TIGR02608">
    <property type="entry name" value="delta_60_rpt"/>
    <property type="match status" value="5"/>
</dbReference>
<dbReference type="OrthoDB" id="6992437at2"/>
<gene>
    <name evidence="1" type="ORF">SAMN04490195_5411</name>
</gene>
<dbReference type="RefSeq" id="WP_090326670.1">
    <property type="nucleotide sequence ID" value="NZ_FNKJ01000003.1"/>
</dbReference>
<dbReference type="InterPro" id="IPR011041">
    <property type="entry name" value="Quinoprot_gluc/sorb_DH_b-prop"/>
</dbReference>
<protein>
    <submittedName>
        <fullName evidence="1">Delta-60 repeat domain-containing protein</fullName>
    </submittedName>
</protein>
<dbReference type="Pfam" id="PF17164">
    <property type="entry name" value="DUF5122"/>
    <property type="match status" value="4"/>
</dbReference>
<reference evidence="2" key="1">
    <citation type="submission" date="2016-10" db="EMBL/GenBank/DDBJ databases">
        <authorList>
            <person name="Varghese N."/>
            <person name="Submissions S."/>
        </authorList>
    </citation>
    <scope>NUCLEOTIDE SEQUENCE [LARGE SCALE GENOMIC DNA]</scope>
    <source>
        <strain evidence="2">BS3775</strain>
    </source>
</reference>
<dbReference type="SUPFAM" id="SSF101898">
    <property type="entry name" value="NHL repeat"/>
    <property type="match status" value="1"/>
</dbReference>
<organism evidence="1 2">
    <name type="scientific">Pseudomonas moorei</name>
    <dbReference type="NCBI Taxonomy" id="395599"/>
    <lineage>
        <taxon>Bacteria</taxon>
        <taxon>Pseudomonadati</taxon>
        <taxon>Pseudomonadota</taxon>
        <taxon>Gammaproteobacteria</taxon>
        <taxon>Pseudomonadales</taxon>
        <taxon>Pseudomonadaceae</taxon>
        <taxon>Pseudomonas</taxon>
    </lineage>
</organism>
<proteinExistence type="predicted"/>
<accession>A0A1H1IH88</accession>
<evidence type="ECO:0000313" key="2">
    <source>
        <dbReference type="Proteomes" id="UP000199570"/>
    </source>
</evidence>
<dbReference type="SUPFAM" id="SSF50952">
    <property type="entry name" value="Soluble quinoprotein glucose dehydrogenase"/>
    <property type="match status" value="1"/>
</dbReference>
<dbReference type="Gene3D" id="2.80.10.50">
    <property type="match status" value="2"/>
</dbReference>
<keyword evidence="2" id="KW-1185">Reference proteome</keyword>
<sequence>MSKVKEAAAGTLDPSFGDNGVVDLESDGNLSVPQSIFALSDGKLLYANGDHGDGQNTLRLRRLHANGFFDSSFGENGSVILPLGWNTAPRFGLFSYQADRLLVKGTHLTENGQSDMVLARLDLDGRMDATFGTDGIVKIDPYDLVYPRNTKPNHESTVQNLTPAFNYIGRSVCVQPDGKILVAHSGIRDDEYQSSGLVFRLLPNGSIDKTFNGTGVLLIELNIDGAEDNEAISIALQKDGKILVCGSYLAESTVSGYIIRYEENGELDTTFNNGRQVVITNPNFKIIAAGTISVRESDNTILVVGTAYEAFSPIPSASTPWIAVLDADGSFNILFNNSKPLFARVVPGDGSWRNSAWQEDGSAILVSGSVVARYLSSGLLDPSFNDTGWNSHKGSYKDMLVTSDRKLVVIGQRSLLRYLT</sequence>
<name>A0A1H1IH88_9PSED</name>
<dbReference type="InterPro" id="IPR013431">
    <property type="entry name" value="Delta_60_rpt"/>
</dbReference>
<dbReference type="AlphaFoldDB" id="A0A1H1IH88"/>
<dbReference type="Proteomes" id="UP000199570">
    <property type="component" value="Unassembled WGS sequence"/>
</dbReference>